<dbReference type="InterPro" id="IPR036603">
    <property type="entry name" value="RBP11-like"/>
</dbReference>
<sequence length="378" mass="43533">MSQYIEEEKEFTLPKWNPIINNNGKVKGILKFTLYNTNVSIANGLRRTILADIPSVVFKDINISQNTTQFNNQILTQRLNCVPIHIDPELDVGELEVVIDMDNNTDKLVYITTEDIRIRNTKIDKWSSEKEQRKIFPPNSFTKEYILLSRLKSKISTEIPGESLKLSAKFGISTPKENGAYNVVSTCSYGFTPDKVLNHQKKQAYETELQSKDLDQKDIDSRLENWDNHDFKRHFVENSFDFQIESVGHMLESNIVQKACNIISSGLQNIIDNKEPNNWLLKADEVAVKNSFDIEIQNIDYTLGKIIEFVIYQEYFKNQGVLSFSGFLKPHPHDEHSIIRIAFKKDKDSSEETVEDILVSACKIGQQIYSSIYSDFDK</sequence>
<dbReference type="InterPro" id="IPR050518">
    <property type="entry name" value="Rpo3/RPB3_RNA_Pol_subunit"/>
</dbReference>
<dbReference type="GO" id="GO:0005736">
    <property type="term" value="C:RNA polymerase I complex"/>
    <property type="evidence" value="ECO:0007669"/>
    <property type="project" value="TreeGrafter"/>
</dbReference>
<dbReference type="SUPFAM" id="SSF55257">
    <property type="entry name" value="RBP11-like subunits of RNA polymerase"/>
    <property type="match status" value="2"/>
</dbReference>
<dbReference type="Gene3D" id="3.30.1360.10">
    <property type="entry name" value="RNA polymerase, RBP11-like subunit"/>
    <property type="match status" value="2"/>
</dbReference>
<dbReference type="GO" id="GO:0005666">
    <property type="term" value="C:RNA polymerase III complex"/>
    <property type="evidence" value="ECO:0007669"/>
    <property type="project" value="TreeGrafter"/>
</dbReference>
<dbReference type="GO" id="GO:0003899">
    <property type="term" value="F:DNA-directed RNA polymerase activity"/>
    <property type="evidence" value="ECO:0007669"/>
    <property type="project" value="InterPro"/>
</dbReference>
<dbReference type="PANTHER" id="PTHR11800:SF13">
    <property type="entry name" value="DNA-DIRECTED RNA POLYMERASES I AND III SUBUNIT RPAC1"/>
    <property type="match status" value="1"/>
</dbReference>
<reference evidence="4" key="1">
    <citation type="journal article" date="2020" name="Nature">
        <title>Giant virus diversity and host interactions through global metagenomics.</title>
        <authorList>
            <person name="Schulz F."/>
            <person name="Roux S."/>
            <person name="Paez-Espino D."/>
            <person name="Jungbluth S."/>
            <person name="Walsh D.A."/>
            <person name="Denef V.J."/>
            <person name="McMahon K.D."/>
            <person name="Konstantinidis K.T."/>
            <person name="Eloe-Fadrosh E.A."/>
            <person name="Kyrpides N.C."/>
            <person name="Woyke T."/>
        </authorList>
    </citation>
    <scope>NUCLEOTIDE SEQUENCE</scope>
    <source>
        <strain evidence="4">GVMAG-M-3300024261-37</strain>
    </source>
</reference>
<evidence type="ECO:0000256" key="2">
    <source>
        <dbReference type="ARBA" id="ARBA00023163"/>
    </source>
</evidence>
<proteinExistence type="predicted"/>
<accession>A0A6C0IPC5</accession>
<keyword evidence="1" id="KW-0240">DNA-directed RNA polymerase</keyword>
<feature type="domain" description="DNA-directed RNA polymerase RpoA/D/Rpb3-type" evidence="3">
    <location>
        <begin position="29"/>
        <end position="273"/>
    </location>
</feature>
<dbReference type="PANTHER" id="PTHR11800">
    <property type="entry name" value="DNA-DIRECTED RNA POLYMERASE"/>
    <property type="match status" value="1"/>
</dbReference>
<organism evidence="4">
    <name type="scientific">viral metagenome</name>
    <dbReference type="NCBI Taxonomy" id="1070528"/>
    <lineage>
        <taxon>unclassified sequences</taxon>
        <taxon>metagenomes</taxon>
        <taxon>organismal metagenomes</taxon>
    </lineage>
</organism>
<dbReference type="Pfam" id="PF01193">
    <property type="entry name" value="RNA_pol_L"/>
    <property type="match status" value="1"/>
</dbReference>
<evidence type="ECO:0000313" key="4">
    <source>
        <dbReference type="EMBL" id="QHT95048.1"/>
    </source>
</evidence>
<protein>
    <recommendedName>
        <fullName evidence="3">DNA-directed RNA polymerase RpoA/D/Rpb3-type domain-containing protein</fullName>
    </recommendedName>
</protein>
<dbReference type="AlphaFoldDB" id="A0A6C0IPC5"/>
<name>A0A6C0IPC5_9ZZZZ</name>
<dbReference type="Gene3D" id="2.170.120.12">
    <property type="entry name" value="DNA-directed RNA polymerase, insert domain"/>
    <property type="match status" value="1"/>
</dbReference>
<evidence type="ECO:0000259" key="3">
    <source>
        <dbReference type="SMART" id="SM00662"/>
    </source>
</evidence>
<dbReference type="SMART" id="SM00662">
    <property type="entry name" value="RPOLD"/>
    <property type="match status" value="1"/>
</dbReference>
<dbReference type="EMBL" id="MN740233">
    <property type="protein sequence ID" value="QHT95048.1"/>
    <property type="molecule type" value="Genomic_DNA"/>
</dbReference>
<keyword evidence="2" id="KW-0804">Transcription</keyword>
<evidence type="ECO:0000256" key="1">
    <source>
        <dbReference type="ARBA" id="ARBA00022478"/>
    </source>
</evidence>
<dbReference type="GO" id="GO:0046983">
    <property type="term" value="F:protein dimerization activity"/>
    <property type="evidence" value="ECO:0007669"/>
    <property type="project" value="InterPro"/>
</dbReference>
<dbReference type="InterPro" id="IPR036643">
    <property type="entry name" value="RNApol_insert_sf"/>
</dbReference>
<dbReference type="InterPro" id="IPR011263">
    <property type="entry name" value="DNA-dir_RNA_pol_RpoA/D/Rpb3"/>
</dbReference>
<dbReference type="GO" id="GO:0006351">
    <property type="term" value="P:DNA-templated transcription"/>
    <property type="evidence" value="ECO:0007669"/>
    <property type="project" value="InterPro"/>
</dbReference>